<keyword evidence="1" id="KW-0732">Signal</keyword>
<dbReference type="Proteomes" id="UP000028547">
    <property type="component" value="Unassembled WGS sequence"/>
</dbReference>
<name>A0A084SWP5_9BACT</name>
<evidence type="ECO:0008006" key="7">
    <source>
        <dbReference type="Google" id="ProtNLM"/>
    </source>
</evidence>
<sequence length="501" mass="54461">MNKPFALLTSLLLLPACQTTRTVTLVGMTDYHSHAVPFYSEGEPGQGGVARALAYLREAKARPDTLVVSGGDTVNKGVPTWSDEYGCVEWPWFNGVLDVMALGNHDLDYGAEAFERCRASASYPVLCANLVGADGAPYLQVEGRPYVVREVGGVRVGFFAVAGPDMQRLVKPENLPAGTRWTDATEAARAVVEALRTREHVDAVVLLGHQLREDDEALARAVPGIDVIMGSHSHQKTELGLLPGTRTWYLAPYQYLAWLSEVRLRFRGGKLERVEGGLVKMDGTKREEPETAAEVGRLQRALVAKHPERFEVLGHLDRPLRDEGLTTGQAEVGTWAAEVWRGAAGVHAFFALSASFRGGLPAGEVTVEDFLGAIPYRNQLVTAELTGAQLADWVALSESKRGTDSYSQRSGLRYEVEDGRPVRLRVLKEPSHPEAGDEPVKPEAVYRVGTLDFQAFVAGGYKEALSLAGNVRRTELNAHTLLMDALRGGTTASGIEQPHGK</sequence>
<dbReference type="Gene3D" id="3.90.780.10">
    <property type="entry name" value="5'-Nucleotidase, C-terminal domain"/>
    <property type="match status" value="1"/>
</dbReference>
<dbReference type="Pfam" id="PF02872">
    <property type="entry name" value="5_nucleotid_C"/>
    <property type="match status" value="1"/>
</dbReference>
<comment type="caution">
    <text evidence="5">The sequence shown here is derived from an EMBL/GenBank/DDBJ whole genome shotgun (WGS) entry which is preliminary data.</text>
</comment>
<dbReference type="PANTHER" id="PTHR11575">
    <property type="entry name" value="5'-NUCLEOTIDASE-RELATED"/>
    <property type="match status" value="1"/>
</dbReference>
<dbReference type="InterPro" id="IPR006179">
    <property type="entry name" value="5_nucleotidase/apyrase"/>
</dbReference>
<evidence type="ECO:0000259" key="3">
    <source>
        <dbReference type="Pfam" id="PF00149"/>
    </source>
</evidence>
<evidence type="ECO:0000313" key="5">
    <source>
        <dbReference type="EMBL" id="KFA92880.1"/>
    </source>
</evidence>
<dbReference type="InterPro" id="IPR008334">
    <property type="entry name" value="5'-Nucleotdase_C"/>
</dbReference>
<dbReference type="GO" id="GO:0009166">
    <property type="term" value="P:nucleotide catabolic process"/>
    <property type="evidence" value="ECO:0007669"/>
    <property type="project" value="InterPro"/>
</dbReference>
<dbReference type="GO" id="GO:0030288">
    <property type="term" value="C:outer membrane-bounded periplasmic space"/>
    <property type="evidence" value="ECO:0007669"/>
    <property type="project" value="TreeGrafter"/>
</dbReference>
<comment type="similarity">
    <text evidence="2">Belongs to the 5'-nucleotidase family.</text>
</comment>
<keyword evidence="2" id="KW-0378">Hydrolase</keyword>
<keyword evidence="2" id="KW-0547">Nucleotide-binding</keyword>
<dbReference type="PRINTS" id="PR01607">
    <property type="entry name" value="APYRASEFAMLY"/>
</dbReference>
<gene>
    <name evidence="5" type="ORF">Q664_12575</name>
</gene>
<evidence type="ECO:0000256" key="2">
    <source>
        <dbReference type="RuleBase" id="RU362119"/>
    </source>
</evidence>
<dbReference type="EMBL" id="JPMI01000077">
    <property type="protein sequence ID" value="KFA92880.1"/>
    <property type="molecule type" value="Genomic_DNA"/>
</dbReference>
<evidence type="ECO:0000259" key="4">
    <source>
        <dbReference type="Pfam" id="PF02872"/>
    </source>
</evidence>
<protein>
    <recommendedName>
        <fullName evidence="7">5'-nucleotidase</fullName>
    </recommendedName>
</protein>
<proteinExistence type="inferred from homology"/>
<dbReference type="InterPro" id="IPR036907">
    <property type="entry name" value="5'-Nucleotdase_C_sf"/>
</dbReference>
<dbReference type="AlphaFoldDB" id="A0A084SWP5"/>
<evidence type="ECO:0000256" key="1">
    <source>
        <dbReference type="ARBA" id="ARBA00022729"/>
    </source>
</evidence>
<reference evidence="5 6" key="1">
    <citation type="submission" date="2014-07" db="EMBL/GenBank/DDBJ databases">
        <title>Draft Genome Sequence of Gephyronic Acid Producer, Cystobacter violaceus Strain Cb vi76.</title>
        <authorList>
            <person name="Stevens D.C."/>
            <person name="Young J."/>
            <person name="Carmichael R."/>
            <person name="Tan J."/>
            <person name="Taylor R.E."/>
        </authorList>
    </citation>
    <scope>NUCLEOTIDE SEQUENCE [LARGE SCALE GENOMIC DNA]</scope>
    <source>
        <strain evidence="5 6">Cb vi76</strain>
    </source>
</reference>
<dbReference type="SUPFAM" id="SSF55816">
    <property type="entry name" value="5'-nucleotidase (syn. UDP-sugar hydrolase), C-terminal domain"/>
    <property type="match status" value="1"/>
</dbReference>
<dbReference type="InterPro" id="IPR004843">
    <property type="entry name" value="Calcineurin-like_PHP"/>
</dbReference>
<dbReference type="GO" id="GO:0016787">
    <property type="term" value="F:hydrolase activity"/>
    <property type="evidence" value="ECO:0007669"/>
    <property type="project" value="UniProtKB-KW"/>
</dbReference>
<dbReference type="PANTHER" id="PTHR11575:SF24">
    <property type="entry name" value="5'-NUCLEOTIDASE"/>
    <property type="match status" value="1"/>
</dbReference>
<dbReference type="Pfam" id="PF00149">
    <property type="entry name" value="Metallophos"/>
    <property type="match status" value="1"/>
</dbReference>
<accession>A0A084SWP5</accession>
<organism evidence="5 6">
    <name type="scientific">Archangium violaceum Cb vi76</name>
    <dbReference type="NCBI Taxonomy" id="1406225"/>
    <lineage>
        <taxon>Bacteria</taxon>
        <taxon>Pseudomonadati</taxon>
        <taxon>Myxococcota</taxon>
        <taxon>Myxococcia</taxon>
        <taxon>Myxococcales</taxon>
        <taxon>Cystobacterineae</taxon>
        <taxon>Archangiaceae</taxon>
        <taxon>Archangium</taxon>
    </lineage>
</organism>
<dbReference type="SUPFAM" id="SSF56300">
    <property type="entry name" value="Metallo-dependent phosphatases"/>
    <property type="match status" value="1"/>
</dbReference>
<dbReference type="GO" id="GO:0000166">
    <property type="term" value="F:nucleotide binding"/>
    <property type="evidence" value="ECO:0007669"/>
    <property type="project" value="UniProtKB-KW"/>
</dbReference>
<evidence type="ECO:0000313" key="6">
    <source>
        <dbReference type="Proteomes" id="UP000028547"/>
    </source>
</evidence>
<dbReference type="InterPro" id="IPR029052">
    <property type="entry name" value="Metallo-depent_PP-like"/>
</dbReference>
<feature type="domain" description="Calcineurin-like phosphoesterase" evidence="3">
    <location>
        <begin position="28"/>
        <end position="235"/>
    </location>
</feature>
<feature type="domain" description="5'-Nucleotidase C-terminal" evidence="4">
    <location>
        <begin position="314"/>
        <end position="461"/>
    </location>
</feature>
<dbReference type="RefSeq" id="WP_043393942.1">
    <property type="nucleotide sequence ID" value="NZ_JPMI01000077.1"/>
</dbReference>
<dbReference type="Gene3D" id="3.60.21.10">
    <property type="match status" value="1"/>
</dbReference>